<feature type="region of interest" description="Disordered" evidence="1">
    <location>
        <begin position="32"/>
        <end position="57"/>
    </location>
</feature>
<evidence type="ECO:0000313" key="2">
    <source>
        <dbReference type="EMBL" id="EGN56328.1"/>
    </source>
</evidence>
<evidence type="ECO:0000256" key="1">
    <source>
        <dbReference type="SAM" id="MobiDB-lite"/>
    </source>
</evidence>
<dbReference type="Proteomes" id="UP000002772">
    <property type="component" value="Unassembled WGS sequence"/>
</dbReference>
<dbReference type="EMBL" id="GL945017">
    <property type="protein sequence ID" value="EGN56328.1"/>
    <property type="molecule type" value="Genomic_DNA"/>
</dbReference>
<dbReference type="HOGENOM" id="CLU_2143575_0_0_10"/>
<sequence>MNSKLSFSCFSVLIFTFFAFLYNPGLLSDGNGSERPEGLSQGGCTTKAPQGRRPLPKSLRFKSTTSVAHHISATLCEVWHLLQLRPPCNPKIKNREIIMDDQKKLLYLHSYE</sequence>
<gene>
    <name evidence="2" type="ORF">Premu_0869</name>
</gene>
<organism evidence="2 3">
    <name type="scientific">Hallella multisaccharivorax DSM 17128</name>
    <dbReference type="NCBI Taxonomy" id="688246"/>
    <lineage>
        <taxon>Bacteria</taxon>
        <taxon>Pseudomonadati</taxon>
        <taxon>Bacteroidota</taxon>
        <taxon>Bacteroidia</taxon>
        <taxon>Bacteroidales</taxon>
        <taxon>Prevotellaceae</taxon>
        <taxon>Hallella</taxon>
    </lineage>
</organism>
<accession>F8N730</accession>
<dbReference type="STRING" id="688246.Premu_0869"/>
<dbReference type="AlphaFoldDB" id="F8N730"/>
<evidence type="ECO:0000313" key="3">
    <source>
        <dbReference type="Proteomes" id="UP000002772"/>
    </source>
</evidence>
<keyword evidence="3" id="KW-1185">Reference proteome</keyword>
<reference evidence="3" key="1">
    <citation type="journal article" date="2011" name="Stand. Genomic Sci.">
        <title>Non-contiguous finished genome sequence of the opportunistic oral pathogen Prevotella multisaccharivorax type strain (PPPA20).</title>
        <authorList>
            <person name="Pati A."/>
            <person name="Gronow S."/>
            <person name="Lu M."/>
            <person name="Lapidus A."/>
            <person name="Nolan M."/>
            <person name="Lucas S."/>
            <person name="Hammon N."/>
            <person name="Deshpande S."/>
            <person name="Cheng J.F."/>
            <person name="Tapia R."/>
            <person name="Han C."/>
            <person name="Goodwin L."/>
            <person name="Pitluck S."/>
            <person name="Liolios K."/>
            <person name="Pagani I."/>
            <person name="Mavromatis K."/>
            <person name="Mikhailova N."/>
            <person name="Huntemann M."/>
            <person name="Chen A."/>
            <person name="Palaniappan K."/>
            <person name="Land M."/>
            <person name="Hauser L."/>
            <person name="Detter J.C."/>
            <person name="Brambilla E.M."/>
            <person name="Rohde M."/>
            <person name="Goker M."/>
            <person name="Woyke T."/>
            <person name="Bristow J."/>
            <person name="Eisen J.A."/>
            <person name="Markowitz V."/>
            <person name="Hugenholtz P."/>
            <person name="Kyrpides N.C."/>
            <person name="Klenk H.P."/>
            <person name="Ivanova N."/>
        </authorList>
    </citation>
    <scope>NUCLEOTIDE SEQUENCE [LARGE SCALE GENOMIC DNA]</scope>
    <source>
        <strain evidence="3">DSM 17128</strain>
    </source>
</reference>
<name>F8N730_9BACT</name>
<proteinExistence type="predicted"/>
<protein>
    <submittedName>
        <fullName evidence="2">Uncharacterized protein</fullName>
    </submittedName>
</protein>